<dbReference type="Proteomes" id="UP000187166">
    <property type="component" value="Unassembled WGS sequence"/>
</dbReference>
<dbReference type="GO" id="GO:0010181">
    <property type="term" value="F:FMN binding"/>
    <property type="evidence" value="ECO:0007669"/>
    <property type="project" value="TreeGrafter"/>
</dbReference>
<feature type="binding site" evidence="11">
    <location>
        <begin position="304"/>
        <end position="308"/>
    </location>
    <ligand>
        <name>FMN</name>
        <dbReference type="ChEBI" id="CHEBI:58210"/>
    </ligand>
</feature>
<keyword evidence="10 11" id="KW-0456">Lyase</keyword>
<keyword evidence="13" id="KW-1185">Reference proteome</keyword>
<dbReference type="GO" id="GO:0009423">
    <property type="term" value="P:chorismate biosynthetic process"/>
    <property type="evidence" value="ECO:0007669"/>
    <property type="project" value="UniProtKB-UniRule"/>
</dbReference>
<protein>
    <recommendedName>
        <fullName evidence="3 11">Chorismate synthase</fullName>
        <shortName evidence="11">CS</shortName>
        <ecNumber evidence="3 11">4.2.3.5</ecNumber>
    </recommendedName>
    <alternativeName>
        <fullName evidence="11">5-enolpyruvylshikimate-3-phosphate phospholyase</fullName>
    </alternativeName>
</protein>
<gene>
    <name evidence="11" type="primary">aroC</name>
    <name evidence="12" type="ORF">BIV18_00125</name>
</gene>
<dbReference type="SUPFAM" id="SSF103263">
    <property type="entry name" value="Chorismate synthase, AroC"/>
    <property type="match status" value="1"/>
</dbReference>
<dbReference type="UniPathway" id="UPA00053">
    <property type="reaction ID" value="UER00090"/>
</dbReference>
<keyword evidence="9 11" id="KW-0057">Aromatic amino acid biosynthesis</keyword>
<evidence type="ECO:0000256" key="2">
    <source>
        <dbReference type="ARBA" id="ARBA00008014"/>
    </source>
</evidence>
<dbReference type="EMBL" id="MJIH01000001">
    <property type="protein sequence ID" value="OLR64074.1"/>
    <property type="molecule type" value="Genomic_DNA"/>
</dbReference>
<keyword evidence="7 11" id="KW-0274">FAD</keyword>
<dbReference type="PROSITE" id="PS00788">
    <property type="entry name" value="CHORISMATE_SYNTHASE_2"/>
    <property type="match status" value="1"/>
</dbReference>
<dbReference type="Gene3D" id="3.60.150.10">
    <property type="entry name" value="Chorismate synthase AroC"/>
    <property type="match status" value="1"/>
</dbReference>
<accession>A0A1U7LXF3</accession>
<dbReference type="GO" id="GO:0009073">
    <property type="term" value="P:aromatic amino acid family biosynthetic process"/>
    <property type="evidence" value="ECO:0007669"/>
    <property type="project" value="UniProtKB-KW"/>
</dbReference>
<keyword evidence="8 11" id="KW-0521">NADP</keyword>
<comment type="similarity">
    <text evidence="2 11">Belongs to the chorismate synthase family.</text>
</comment>
<evidence type="ECO:0000256" key="1">
    <source>
        <dbReference type="ARBA" id="ARBA00005044"/>
    </source>
</evidence>
<dbReference type="EC" id="4.2.3.5" evidence="3 11"/>
<evidence type="ECO:0000256" key="3">
    <source>
        <dbReference type="ARBA" id="ARBA00013036"/>
    </source>
</evidence>
<reference evidence="12 13" key="1">
    <citation type="journal article" date="2016" name="Appl. Environ. Microbiol.">
        <title>Function and Phylogeny of Bacterial Butyryl Coenzyme A:Acetate Transferases and Their Diversity in the Proximal Colon of Swine.</title>
        <authorList>
            <person name="Trachsel J."/>
            <person name="Bayles D.O."/>
            <person name="Looft T."/>
            <person name="Levine U.Y."/>
            <person name="Allen H.K."/>
        </authorList>
    </citation>
    <scope>NUCLEOTIDE SEQUENCE [LARGE SCALE GENOMIC DNA]</scope>
    <source>
        <strain evidence="12 13">35-6-1</strain>
    </source>
</reference>
<comment type="caution">
    <text evidence="11">Lacks conserved residue(s) required for the propagation of feature annotation.</text>
</comment>
<dbReference type="STRING" id="1465756.BIV18_00125"/>
<comment type="caution">
    <text evidence="12">The sequence shown here is derived from an EMBL/GenBank/DDBJ whole genome shotgun (WGS) entry which is preliminary data.</text>
</comment>
<evidence type="ECO:0000256" key="6">
    <source>
        <dbReference type="ARBA" id="ARBA00022643"/>
    </source>
</evidence>
<dbReference type="GO" id="GO:0004107">
    <property type="term" value="F:chorismate synthase activity"/>
    <property type="evidence" value="ECO:0007669"/>
    <property type="project" value="UniProtKB-UniRule"/>
</dbReference>
<accession>A0A848RGI3</accession>
<evidence type="ECO:0000256" key="10">
    <source>
        <dbReference type="ARBA" id="ARBA00023239"/>
    </source>
</evidence>
<feature type="binding site" evidence="11">
    <location>
        <position position="53"/>
    </location>
    <ligand>
        <name>NADP(+)</name>
        <dbReference type="ChEBI" id="CHEBI:58349"/>
    </ligand>
</feature>
<dbReference type="CDD" id="cd07304">
    <property type="entry name" value="Chorismate_synthase"/>
    <property type="match status" value="1"/>
</dbReference>
<dbReference type="NCBIfam" id="NF003793">
    <property type="entry name" value="PRK05382.1"/>
    <property type="match status" value="1"/>
</dbReference>
<comment type="pathway">
    <text evidence="1 11">Metabolic intermediate biosynthesis; chorismate biosynthesis; chorismate from D-erythrose 4-phosphate and phosphoenolpyruvate: step 7/7.</text>
</comment>
<comment type="catalytic activity">
    <reaction evidence="11">
        <text>5-O-(1-carboxyvinyl)-3-phosphoshikimate = chorismate + phosphate</text>
        <dbReference type="Rhea" id="RHEA:21020"/>
        <dbReference type="ChEBI" id="CHEBI:29748"/>
        <dbReference type="ChEBI" id="CHEBI:43474"/>
        <dbReference type="ChEBI" id="CHEBI:57701"/>
        <dbReference type="EC" id="4.2.3.5"/>
    </reaction>
</comment>
<feature type="binding site" evidence="11">
    <location>
        <position position="289"/>
    </location>
    <ligand>
        <name>FMN</name>
        <dbReference type="ChEBI" id="CHEBI:58210"/>
    </ligand>
</feature>
<dbReference type="NCBIfam" id="TIGR00033">
    <property type="entry name" value="aroC"/>
    <property type="match status" value="1"/>
</dbReference>
<dbReference type="PANTHER" id="PTHR21085:SF0">
    <property type="entry name" value="CHORISMATE SYNTHASE"/>
    <property type="match status" value="1"/>
</dbReference>
<sequence>MSYSFGKNFKVTLFGQSHSKGIGILIEGISAGYKINRDLIAKNLDRRRPGKNKFSTARCELDDFQIISGEVDGITCGAPLAFVIENKDQRSSDYENLKDNPRPSHADYPAYVKYGGFNDIRGGGQFSGRMTAPIVIAGSIAEDLLLNRGIKIFSRIKSIGSIKDVEINLNNIDEEVFYDLKNQEIPVFDEHTREKMGSEILKAKEREDSIGGIVETFILNMPAGIGEPFFDSVESVISHAVFSIPGVKGIEFGSGFEAAKMTGSSHNDEYYYDDGKVKTKTNNHGGVIGGLTTSMPIIFRTAIKPTSSIGKTQYTISLKNKTREKLNIHGRHDPSIVPRALVAIEMISAIAILDLVMEGER</sequence>
<dbReference type="GO" id="GO:0005829">
    <property type="term" value="C:cytosol"/>
    <property type="evidence" value="ECO:0007669"/>
    <property type="project" value="TreeGrafter"/>
</dbReference>
<feature type="binding site" evidence="11">
    <location>
        <position position="47"/>
    </location>
    <ligand>
        <name>NADP(+)</name>
        <dbReference type="ChEBI" id="CHEBI:58349"/>
    </ligand>
</feature>
<evidence type="ECO:0000256" key="7">
    <source>
        <dbReference type="ARBA" id="ARBA00022827"/>
    </source>
</evidence>
<evidence type="ECO:0000256" key="4">
    <source>
        <dbReference type="ARBA" id="ARBA00022605"/>
    </source>
</evidence>
<dbReference type="Pfam" id="PF01264">
    <property type="entry name" value="Chorismate_synt"/>
    <property type="match status" value="1"/>
</dbReference>
<dbReference type="GO" id="GO:0008652">
    <property type="term" value="P:amino acid biosynthetic process"/>
    <property type="evidence" value="ECO:0007669"/>
    <property type="project" value="UniProtKB-KW"/>
</dbReference>
<evidence type="ECO:0000256" key="5">
    <source>
        <dbReference type="ARBA" id="ARBA00022630"/>
    </source>
</evidence>
<dbReference type="InterPro" id="IPR000453">
    <property type="entry name" value="Chorismate_synth"/>
</dbReference>
<feature type="binding site" evidence="11">
    <location>
        <position position="331"/>
    </location>
    <ligand>
        <name>FMN</name>
        <dbReference type="ChEBI" id="CHEBI:58210"/>
    </ligand>
</feature>
<comment type="function">
    <text evidence="11">Catalyzes the anti-1,4-elimination of the C-3 phosphate and the C-6 proR hydrogen from 5-enolpyruvylshikimate-3-phosphate (EPSP) to yield chorismate, which is the branch point compound that serves as the starting substrate for the three terminal pathways of aromatic amino acid biosynthesis. This reaction introduces a second double bond into the aromatic ring system.</text>
</comment>
<dbReference type="RefSeq" id="WP_075658521.1">
    <property type="nucleotide sequence ID" value="NZ_JABDSR010000004.1"/>
</dbReference>
<keyword evidence="4 11" id="KW-0028">Amino-acid biosynthesis</keyword>
<comment type="cofactor">
    <cofactor evidence="11">
        <name>FMNH2</name>
        <dbReference type="ChEBI" id="CHEBI:57618"/>
    </cofactor>
    <text evidence="11">Reduced FMN (FMNH(2)).</text>
</comment>
<evidence type="ECO:0000313" key="12">
    <source>
        <dbReference type="EMBL" id="OLR64074.1"/>
    </source>
</evidence>
<dbReference type="PIRSF" id="PIRSF001456">
    <property type="entry name" value="Chorismate_synth"/>
    <property type="match status" value="1"/>
</dbReference>
<dbReference type="PANTHER" id="PTHR21085">
    <property type="entry name" value="CHORISMATE SYNTHASE"/>
    <property type="match status" value="1"/>
</dbReference>
<evidence type="ECO:0000256" key="11">
    <source>
        <dbReference type="HAMAP-Rule" id="MF_00300"/>
    </source>
</evidence>
<organism evidence="12 13">
    <name type="scientific">Peptoniphilus porci</name>
    <dbReference type="NCBI Taxonomy" id="2652280"/>
    <lineage>
        <taxon>Bacteria</taxon>
        <taxon>Bacillati</taxon>
        <taxon>Bacillota</taxon>
        <taxon>Tissierellia</taxon>
        <taxon>Tissierellales</taxon>
        <taxon>Peptoniphilaceae</taxon>
        <taxon>Peptoniphilus</taxon>
    </lineage>
</organism>
<dbReference type="AlphaFoldDB" id="A0A1U7LXF3"/>
<evidence type="ECO:0000256" key="9">
    <source>
        <dbReference type="ARBA" id="ARBA00023141"/>
    </source>
</evidence>
<keyword evidence="6 11" id="KW-0288">FMN</keyword>
<dbReference type="InterPro" id="IPR020541">
    <property type="entry name" value="Chorismate_synthase_CS"/>
</dbReference>
<evidence type="ECO:0000256" key="8">
    <source>
        <dbReference type="ARBA" id="ARBA00022857"/>
    </source>
</evidence>
<evidence type="ECO:0000313" key="13">
    <source>
        <dbReference type="Proteomes" id="UP000187166"/>
    </source>
</evidence>
<dbReference type="InterPro" id="IPR035904">
    <property type="entry name" value="Chorismate_synth_AroC_sf"/>
</dbReference>
<proteinExistence type="inferred from homology"/>
<keyword evidence="5 11" id="KW-0285">Flavoprotein</keyword>
<comment type="subunit">
    <text evidence="11">Homotetramer.</text>
</comment>
<name>A0A1U7LXF3_9FIRM</name>
<dbReference type="HAMAP" id="MF_00300">
    <property type="entry name" value="Chorismate_synth"/>
    <property type="match status" value="1"/>
</dbReference>